<name>A0A2K3KK19_TRIPR</name>
<dbReference type="AlphaFoldDB" id="A0A2K3KK19"/>
<reference evidence="1 2" key="2">
    <citation type="journal article" date="2017" name="Front. Plant Sci.">
        <title>Gene Classification and Mining of Molecular Markers Useful in Red Clover (Trifolium pratense) Breeding.</title>
        <authorList>
            <person name="Istvanek J."/>
            <person name="Dluhosova J."/>
            <person name="Dluhos P."/>
            <person name="Patkova L."/>
            <person name="Nedelnik J."/>
            <person name="Repkova J."/>
        </authorList>
    </citation>
    <scope>NUCLEOTIDE SEQUENCE [LARGE SCALE GENOMIC DNA]</scope>
    <source>
        <strain evidence="2">cv. Tatra</strain>
        <tissue evidence="1">Young leaves</tissue>
    </source>
</reference>
<evidence type="ECO:0000313" key="2">
    <source>
        <dbReference type="Proteomes" id="UP000236291"/>
    </source>
</evidence>
<reference evidence="1 2" key="1">
    <citation type="journal article" date="2014" name="Am. J. Bot.">
        <title>Genome assembly and annotation for red clover (Trifolium pratense; Fabaceae).</title>
        <authorList>
            <person name="Istvanek J."/>
            <person name="Jaros M."/>
            <person name="Krenek A."/>
            <person name="Repkova J."/>
        </authorList>
    </citation>
    <scope>NUCLEOTIDE SEQUENCE [LARGE SCALE GENOMIC DNA]</scope>
    <source>
        <strain evidence="2">cv. Tatra</strain>
        <tissue evidence="1">Young leaves</tissue>
    </source>
</reference>
<comment type="caution">
    <text evidence="1">The sequence shown here is derived from an EMBL/GenBank/DDBJ whole genome shotgun (WGS) entry which is preliminary data.</text>
</comment>
<gene>
    <name evidence="1" type="ORF">L195_g063125</name>
</gene>
<feature type="non-terminal residue" evidence="1">
    <location>
        <position position="57"/>
    </location>
</feature>
<dbReference type="EMBL" id="ASHM01195787">
    <property type="protein sequence ID" value="PNX66593.1"/>
    <property type="molecule type" value="Genomic_DNA"/>
</dbReference>
<protein>
    <submittedName>
        <fullName evidence="1">Uncharacterized protein</fullName>
    </submittedName>
</protein>
<proteinExistence type="predicted"/>
<accession>A0A2K3KK19</accession>
<organism evidence="1 2">
    <name type="scientific">Trifolium pratense</name>
    <name type="common">Red clover</name>
    <dbReference type="NCBI Taxonomy" id="57577"/>
    <lineage>
        <taxon>Eukaryota</taxon>
        <taxon>Viridiplantae</taxon>
        <taxon>Streptophyta</taxon>
        <taxon>Embryophyta</taxon>
        <taxon>Tracheophyta</taxon>
        <taxon>Spermatophyta</taxon>
        <taxon>Magnoliopsida</taxon>
        <taxon>eudicotyledons</taxon>
        <taxon>Gunneridae</taxon>
        <taxon>Pentapetalae</taxon>
        <taxon>rosids</taxon>
        <taxon>fabids</taxon>
        <taxon>Fabales</taxon>
        <taxon>Fabaceae</taxon>
        <taxon>Papilionoideae</taxon>
        <taxon>50 kb inversion clade</taxon>
        <taxon>NPAAA clade</taxon>
        <taxon>Hologalegina</taxon>
        <taxon>IRL clade</taxon>
        <taxon>Trifolieae</taxon>
        <taxon>Trifolium</taxon>
    </lineage>
</organism>
<sequence>MHICMAFYVVGEVNGKLGGGVDSGGGGLDLEVVENDSNMVSWLVEEASGRLGGGVDK</sequence>
<dbReference type="Proteomes" id="UP000236291">
    <property type="component" value="Unassembled WGS sequence"/>
</dbReference>
<evidence type="ECO:0000313" key="1">
    <source>
        <dbReference type="EMBL" id="PNX66593.1"/>
    </source>
</evidence>